<evidence type="ECO:0000313" key="1">
    <source>
        <dbReference type="EMBL" id="ELP65771.1"/>
    </source>
</evidence>
<dbReference type="STRING" id="85558.T45_06198"/>
<dbReference type="Proteomes" id="UP000010931">
    <property type="component" value="Unassembled WGS sequence"/>
</dbReference>
<dbReference type="EMBL" id="AEJB01000361">
    <property type="protein sequence ID" value="ELP65771.1"/>
    <property type="molecule type" value="Genomic_DNA"/>
</dbReference>
<protein>
    <submittedName>
        <fullName evidence="1">Transcriptional regulator, XRE family</fullName>
    </submittedName>
</protein>
<keyword evidence="2" id="KW-1185">Reference proteome</keyword>
<dbReference type="AlphaFoldDB" id="L7F440"/>
<name>L7F440_STRT8</name>
<reference evidence="1 2" key="1">
    <citation type="journal article" date="2011" name="Plasmid">
        <title>Streptomyces turgidiscabies Car8 contains a modular pathogenicity island that shares virulence genes with other actinobacterial plant pathogens.</title>
        <authorList>
            <person name="Huguet-Tapia J.C."/>
            <person name="Badger J.H."/>
            <person name="Loria R."/>
            <person name="Pettis G.S."/>
        </authorList>
    </citation>
    <scope>NUCLEOTIDE SEQUENCE [LARGE SCALE GENOMIC DNA]</scope>
    <source>
        <strain evidence="1 2">Car8</strain>
    </source>
</reference>
<comment type="caution">
    <text evidence="1">The sequence shown here is derived from an EMBL/GenBank/DDBJ whole genome shotgun (WGS) entry which is preliminary data.</text>
</comment>
<sequence length="500" mass="55726">MLMPHPSLFHVMLVERRWDQWSAFCLQFERAARDLAGELGKPRLASVTVSRKSFHRWAKGDWYGRPWPDTALILEHLFKVPAADLFSPAPALIPSSASVPEGEALRASVFVAEQWPTSRFFMAPGETVGGWELAGRQTLDGTTAAVAFRAATGEGCLAHLDAGDAGALYEFLRPARRGFLIGVDDRESPQLFVVDAAIARRDRAASAGQGALALPKGHLLDDLTYGLVWSLVQLDDGLLADDFALEQEQKVLETYLDLPRSAPSRRTVPDLTKAGAQWLGSTYCARHIMRRLEGLTEPPAFWTREQTGEQAAAWLWLRHKTDYLQTISARYAGSAPLSRAFCIPETEVSRSGRYERILLLLAIALMELHGVRVDVLSKPEYSHVDGFALVPGQRAVVANWARTDEEIWAVDTVTRRPALREYSEALGEAREHSVMQGPDPEVRLRSMAGYLDIDWVWLVERSREMRECGTASIVRPRSRHLTAESLDEVFAFLASLAPDR</sequence>
<dbReference type="PATRIC" id="fig|698760.3.peg.5403"/>
<evidence type="ECO:0000313" key="2">
    <source>
        <dbReference type="Proteomes" id="UP000010931"/>
    </source>
</evidence>
<proteinExistence type="predicted"/>
<gene>
    <name evidence="1" type="ORF">STRTUCAR8_01869</name>
</gene>
<accession>L7F440</accession>
<organism evidence="1 2">
    <name type="scientific">Streptomyces turgidiscabies (strain Car8)</name>
    <dbReference type="NCBI Taxonomy" id="698760"/>
    <lineage>
        <taxon>Bacteria</taxon>
        <taxon>Bacillati</taxon>
        <taxon>Actinomycetota</taxon>
        <taxon>Actinomycetes</taxon>
        <taxon>Kitasatosporales</taxon>
        <taxon>Streptomycetaceae</taxon>
        <taxon>Streptomyces</taxon>
    </lineage>
</organism>